<evidence type="ECO:0000256" key="5">
    <source>
        <dbReference type="PROSITE-ProRule" id="PRU00459"/>
    </source>
</evidence>
<protein>
    <submittedName>
        <fullName evidence="8">Cytosol aminopeptidase domain-containing protein</fullName>
    </submittedName>
</protein>
<dbReference type="CDD" id="cd20097">
    <property type="entry name" value="MBT_dSfmbt-like_rpt1"/>
    <property type="match status" value="1"/>
</dbReference>
<dbReference type="SUPFAM" id="SSF63748">
    <property type="entry name" value="Tudor/PWWP/MBT"/>
    <property type="match status" value="4"/>
</dbReference>
<dbReference type="InterPro" id="IPR000819">
    <property type="entry name" value="Peptidase_M17_C"/>
</dbReference>
<dbReference type="GO" id="GO:0005737">
    <property type="term" value="C:cytoplasm"/>
    <property type="evidence" value="ECO:0007669"/>
    <property type="project" value="InterPro"/>
</dbReference>
<feature type="repeat" description="MBT" evidence="5">
    <location>
        <begin position="887"/>
        <end position="986"/>
    </location>
</feature>
<comment type="similarity">
    <text evidence="1">Belongs to the peptidase M17 family.</text>
</comment>
<evidence type="ECO:0000256" key="3">
    <source>
        <dbReference type="ARBA" id="ARBA00022670"/>
    </source>
</evidence>
<dbReference type="SMART" id="SM00561">
    <property type="entry name" value="MBT"/>
    <property type="match status" value="4"/>
</dbReference>
<dbReference type="GO" id="GO:0006355">
    <property type="term" value="P:regulation of DNA-templated transcription"/>
    <property type="evidence" value="ECO:0007669"/>
    <property type="project" value="InterPro"/>
</dbReference>
<dbReference type="PROSITE" id="PS51079">
    <property type="entry name" value="MBT"/>
    <property type="match status" value="4"/>
</dbReference>
<keyword evidence="4" id="KW-0378">Hydrolase</keyword>
<evidence type="ECO:0000313" key="7">
    <source>
        <dbReference type="Proteomes" id="UP000887574"/>
    </source>
</evidence>
<name>A0A915DG36_9BILA</name>
<dbReference type="GO" id="GO:0030145">
    <property type="term" value="F:manganese ion binding"/>
    <property type="evidence" value="ECO:0007669"/>
    <property type="project" value="InterPro"/>
</dbReference>
<keyword evidence="2" id="KW-0031">Aminopeptidase</keyword>
<feature type="domain" description="Cytosol aminopeptidase" evidence="6">
    <location>
        <begin position="332"/>
        <end position="339"/>
    </location>
</feature>
<feature type="repeat" description="MBT" evidence="5">
    <location>
        <begin position="771"/>
        <end position="880"/>
    </location>
</feature>
<keyword evidence="3" id="KW-0645">Protease</keyword>
<dbReference type="Gene3D" id="3.40.630.10">
    <property type="entry name" value="Zn peptidases"/>
    <property type="match status" value="1"/>
</dbReference>
<dbReference type="Pfam" id="PF02820">
    <property type="entry name" value="MBT"/>
    <property type="match status" value="4"/>
</dbReference>
<reference evidence="8" key="1">
    <citation type="submission" date="2022-11" db="UniProtKB">
        <authorList>
            <consortium name="WormBaseParasite"/>
        </authorList>
    </citation>
    <scope>IDENTIFICATION</scope>
</reference>
<accession>A0A915DG36</accession>
<sequence length="999" mass="111175">MIRITREIHKMLTISSSISAQNSVQNNHQVVLIGRNKLLKALAGSNDLNAKLGVDSALLKAAIDQLPNGAGGSVPLYLNMAKIIAVPDDASRHNTPSNAYSIFKSLQNLPIASGVKSLSVVLYAEYAHVFASVAAISKCFPVYSRKTADKTVLERISVEVVVTDQKELNDADVKLLQALSESIQLCGKLVDTPANELTTEAFVAETITLVENLGLKIQQTIIRGEDLLKQGFGGIYHLHSYFSQAILCFSGQSIVFDTGGMQIKTKTGMPTMKIDMGGAAACFAAFLALVKAGFQENLHCLLCIAENSISPVANKPDDIITLLSGKTVEITNTDAEGRLVLADGVFYAKTKLKADTIIDMATLTGAQSWATGKVHAAILTNNEETEVECIKAGKKSGDLVHALPYAPDLHFNDLKSTIADMKNSNFGDKEGPPSAIAGLFIGKQIDFPMMSTGFMSTLQLRLGMANEELALELHCWYLCWPNTRYFAMKSSSTKEKRVVMFVEGVQAQPNLAISHKWKDTLRRIDKDFHAGKTDFKDLILPVDAFSNPPLYDFLKVMEPGIKVEVRIFDYDHIFKETNKQIYWIATLQKICGYYLLLRYVGMEQEGDEAYDFWVNIGSAEVKNVGHCANNPNCELIPPNEIRKRQADWSKYMLCKLHAAKTLTAKWPEQQRLAITSGKFRVGHRLELLDRLNSTVVRPAHVICQLGRRVHIQVNKDDLPSKHECEEGDVQVTQGIWLDESSCLLFPVGWATRNAYGLLANKKYRNHCEAIVSALDKGEKPSYEPNDVTLDYFNNWNENTENDNSVHWKAGMKFECLDPLNSSFLELRVATCLGLLGNDGYLKIGFDGPDMEEETVPLHCTSPLLFPVGYGVKYNISVRGPSETTSDFCWNDYLRQSQSTAAPPVLFDPVPPPEYMEKYKVNSKLEATDLCEPNLICPSTIIDVKGRLLRVHFDGWEEDFDQLFDYRSSDIFPVGWCDLYGYKLEPPKIAAEPVPKKKKK</sequence>
<dbReference type="GO" id="GO:0070006">
    <property type="term" value="F:metalloaminopeptidase activity"/>
    <property type="evidence" value="ECO:0007669"/>
    <property type="project" value="InterPro"/>
</dbReference>
<dbReference type="WBParaSite" id="jg1953">
    <property type="protein sequence ID" value="jg1953"/>
    <property type="gene ID" value="jg1953"/>
</dbReference>
<dbReference type="InterPro" id="IPR011356">
    <property type="entry name" value="Leucine_aapep/pepB"/>
</dbReference>
<dbReference type="PANTHER" id="PTHR11963">
    <property type="entry name" value="LEUCINE AMINOPEPTIDASE-RELATED"/>
    <property type="match status" value="1"/>
</dbReference>
<dbReference type="AlphaFoldDB" id="A0A915DG36"/>
<organism evidence="7 8">
    <name type="scientific">Ditylenchus dipsaci</name>
    <dbReference type="NCBI Taxonomy" id="166011"/>
    <lineage>
        <taxon>Eukaryota</taxon>
        <taxon>Metazoa</taxon>
        <taxon>Ecdysozoa</taxon>
        <taxon>Nematoda</taxon>
        <taxon>Chromadorea</taxon>
        <taxon>Rhabditida</taxon>
        <taxon>Tylenchina</taxon>
        <taxon>Tylenchomorpha</taxon>
        <taxon>Sphaerularioidea</taxon>
        <taxon>Anguinidae</taxon>
        <taxon>Anguininae</taxon>
        <taxon>Ditylenchus</taxon>
    </lineage>
</organism>
<dbReference type="InterPro" id="IPR041417">
    <property type="entry name" value="NPEPL1_N"/>
</dbReference>
<evidence type="ECO:0000259" key="6">
    <source>
        <dbReference type="PROSITE" id="PS00631"/>
    </source>
</evidence>
<dbReference type="Gene3D" id="2.30.30.140">
    <property type="match status" value="4"/>
</dbReference>
<feature type="repeat" description="MBT" evidence="5">
    <location>
        <begin position="646"/>
        <end position="760"/>
    </location>
</feature>
<evidence type="ECO:0000313" key="8">
    <source>
        <dbReference type="WBParaSite" id="jg1953"/>
    </source>
</evidence>
<evidence type="ECO:0000256" key="1">
    <source>
        <dbReference type="ARBA" id="ARBA00009528"/>
    </source>
</evidence>
<keyword evidence="7" id="KW-1185">Reference proteome</keyword>
<feature type="repeat" description="MBT" evidence="5">
    <location>
        <begin position="515"/>
        <end position="637"/>
    </location>
</feature>
<dbReference type="PANTHER" id="PTHR11963:SF4">
    <property type="entry name" value="AMINOPEPTIDASE NPEPL1-RELATED"/>
    <property type="match status" value="1"/>
</dbReference>
<dbReference type="Pfam" id="PF00883">
    <property type="entry name" value="Peptidase_M17"/>
    <property type="match status" value="1"/>
</dbReference>
<dbReference type="Proteomes" id="UP000887574">
    <property type="component" value="Unplaced"/>
</dbReference>
<dbReference type="PRINTS" id="PR00481">
    <property type="entry name" value="LAMNOPPTDASE"/>
</dbReference>
<dbReference type="SUPFAM" id="SSF53187">
    <property type="entry name" value="Zn-dependent exopeptidases"/>
    <property type="match status" value="1"/>
</dbReference>
<dbReference type="GO" id="GO:0006508">
    <property type="term" value="P:proteolysis"/>
    <property type="evidence" value="ECO:0007669"/>
    <property type="project" value="UniProtKB-KW"/>
</dbReference>
<evidence type="ECO:0000256" key="2">
    <source>
        <dbReference type="ARBA" id="ARBA00022438"/>
    </source>
</evidence>
<dbReference type="CDD" id="cd20100">
    <property type="entry name" value="MBT_dSfmbt-like_rpt4"/>
    <property type="match status" value="1"/>
</dbReference>
<dbReference type="GO" id="GO:0005634">
    <property type="term" value="C:nucleus"/>
    <property type="evidence" value="ECO:0007669"/>
    <property type="project" value="InterPro"/>
</dbReference>
<dbReference type="PROSITE" id="PS00631">
    <property type="entry name" value="CYTOSOL_AP"/>
    <property type="match status" value="1"/>
</dbReference>
<evidence type="ECO:0000256" key="4">
    <source>
        <dbReference type="ARBA" id="ARBA00022801"/>
    </source>
</evidence>
<dbReference type="Pfam" id="PF18295">
    <property type="entry name" value="Pdase_M17_N2"/>
    <property type="match status" value="1"/>
</dbReference>
<proteinExistence type="inferred from homology"/>
<dbReference type="Gene3D" id="3.40.50.10590">
    <property type="entry name" value="Zn-dependent exopeptidases"/>
    <property type="match status" value="1"/>
</dbReference>
<dbReference type="InterPro" id="IPR004092">
    <property type="entry name" value="Mbt"/>
</dbReference>